<dbReference type="EMBL" id="DAAQXF010000277">
    <property type="protein sequence ID" value="HAE1239843.1"/>
    <property type="molecule type" value="Genomic_DNA"/>
</dbReference>
<dbReference type="NCBIfam" id="NF033542">
    <property type="entry name" value="transpos_IS110"/>
    <property type="match status" value="1"/>
</dbReference>
<evidence type="ECO:0000313" key="11">
    <source>
        <dbReference type="EMBL" id="EDH9231793.1"/>
    </source>
</evidence>
<protein>
    <submittedName>
        <fullName evidence="27">IS110 family transposase</fullName>
    </submittedName>
</protein>
<dbReference type="AlphaFoldDB" id="A0A2T9HNA3"/>
<dbReference type="EMBL" id="AAMIBF010000020">
    <property type="protein sequence ID" value="EDH5703404.1"/>
    <property type="molecule type" value="Genomic_DNA"/>
</dbReference>
<dbReference type="EMBL" id="DAATZW010000137">
    <property type="protein sequence ID" value="HAF0793355.1"/>
    <property type="molecule type" value="Genomic_DNA"/>
</dbReference>
<dbReference type="EMBL" id="DAAWFY010000006">
    <property type="protein sequence ID" value="HAF7733168.1"/>
    <property type="molecule type" value="Genomic_DNA"/>
</dbReference>
<dbReference type="EMBL" id="DAARRM010000049">
    <property type="protein sequence ID" value="HAE3638494.1"/>
    <property type="molecule type" value="Genomic_DNA"/>
</dbReference>
<dbReference type="EMBL" id="DAAQOM010000009">
    <property type="protein sequence ID" value="HAE0207103.1"/>
    <property type="molecule type" value="Genomic_DNA"/>
</dbReference>
<evidence type="ECO:0000313" key="22">
    <source>
        <dbReference type="EMBL" id="HAE7560554.1"/>
    </source>
</evidence>
<evidence type="ECO:0000313" key="19">
    <source>
        <dbReference type="EMBL" id="HAE3638494.1"/>
    </source>
</evidence>
<reference evidence="5" key="4">
    <citation type="submission" date="2018-07" db="EMBL/GenBank/DDBJ databases">
        <authorList>
            <person name="Ashton P.M."/>
            <person name="Dallman T."/>
            <person name="Nair S."/>
            <person name="De Pinna E."/>
            <person name="Peters T."/>
            <person name="Grant K."/>
        </authorList>
    </citation>
    <scope>NUCLEOTIDE SEQUENCE</scope>
    <source>
        <strain evidence="5">178666</strain>
        <strain evidence="4">208936</strain>
        <strain evidence="9">344039</strain>
        <strain evidence="11">352129</strain>
        <strain evidence="10">369915</strain>
        <strain evidence="7">689000</strain>
    </source>
</reference>
<evidence type="ECO:0000313" key="27">
    <source>
        <dbReference type="EMBL" id="PVL84819.1"/>
    </source>
</evidence>
<evidence type="ECO:0000313" key="10">
    <source>
        <dbReference type="EMBL" id="EDH6342063.1"/>
    </source>
</evidence>
<dbReference type="EMBL" id="DAAQNS010000008">
    <property type="protein sequence ID" value="HAE0113868.1"/>
    <property type="molecule type" value="Genomic_DNA"/>
</dbReference>
<evidence type="ECO:0000259" key="2">
    <source>
        <dbReference type="Pfam" id="PF01548"/>
    </source>
</evidence>
<evidence type="ECO:0000313" key="24">
    <source>
        <dbReference type="EMBL" id="HAF0793355.1"/>
    </source>
</evidence>
<evidence type="ECO:0000313" key="28">
    <source>
        <dbReference type="Proteomes" id="UP000245147"/>
    </source>
</evidence>
<dbReference type="EMBL" id="DAASYN010000043">
    <property type="protein sequence ID" value="HAE7560554.1"/>
    <property type="molecule type" value="Genomic_DNA"/>
</dbReference>
<evidence type="ECO:0000313" key="9">
    <source>
        <dbReference type="EMBL" id="EDH5703404.1"/>
    </source>
</evidence>
<dbReference type="EMBL" id="DAAGVZ010000016">
    <property type="protein sequence ID" value="HAB4786668.1"/>
    <property type="molecule type" value="Genomic_DNA"/>
</dbReference>
<dbReference type="InterPro" id="IPR002525">
    <property type="entry name" value="Transp_IS110-like_N"/>
</dbReference>
<evidence type="ECO:0000313" key="16">
    <source>
        <dbReference type="EMBL" id="HAE0113868.1"/>
    </source>
</evidence>
<evidence type="ECO:0000313" key="15">
    <source>
        <dbReference type="EMBL" id="HAD9848561.1"/>
    </source>
</evidence>
<dbReference type="EMBL" id="DAAWBV010000045">
    <property type="protein sequence ID" value="HAF7241488.1"/>
    <property type="molecule type" value="Genomic_DNA"/>
</dbReference>
<name>A0A2T9HNA3_SALET</name>
<dbReference type="EMBL" id="DAAFWQ010000027">
    <property type="protein sequence ID" value="HAB1825095.1"/>
    <property type="molecule type" value="Genomic_DNA"/>
</dbReference>
<dbReference type="EMBL" id="AAHYCG010000019">
    <property type="protein sequence ID" value="ECB6027988.1"/>
    <property type="molecule type" value="Genomic_DNA"/>
</dbReference>
<evidence type="ECO:0000313" key="4">
    <source>
        <dbReference type="EMBL" id="EBQ8901856.1"/>
    </source>
</evidence>
<evidence type="ECO:0000313" key="12">
    <source>
        <dbReference type="EMBL" id="HAB1825095.1"/>
    </source>
</evidence>
<reference evidence="12" key="1">
    <citation type="journal article" date="2018" name="Genome Biol.">
        <title>SKESA: strategic k-mer extension for scrupulous assemblies.</title>
        <authorList>
            <person name="Souvorov A."/>
            <person name="Agarwala R."/>
            <person name="Lipman D.J."/>
        </authorList>
    </citation>
    <scope>NUCLEOTIDE SEQUENCE</scope>
    <source>
        <strain evidence="19">09-4364</strain>
        <strain evidence="23">10-7240</strain>
        <strain evidence="21">10-7243</strain>
        <strain evidence="20">11-4642</strain>
        <strain evidence="22">11-5588</strain>
        <strain evidence="24">12-3284</strain>
        <strain evidence="26">13-2460</strain>
        <strain evidence="25">Salm201708953</strain>
        <strain evidence="12">Salmonella enterica</strain>
        <strain evidence="17">Sam_3440b185-6731-4f40-abe7-826e6475c527</strain>
        <strain evidence="16">Sam_8b55db79-2e89-45d5-a9a1-8092f0a17964</strain>
        <strain evidence="15">Sam_997f2e98-28ae-496a-bdd7-14b549d092b4</strain>
    </source>
</reference>
<evidence type="ECO:0000313" key="25">
    <source>
        <dbReference type="EMBL" id="HAF7241488.1"/>
    </source>
</evidence>
<evidence type="ECO:0000313" key="6">
    <source>
        <dbReference type="EMBL" id="ECA7465290.1"/>
    </source>
</evidence>
<dbReference type="EMBL" id="AAMJGE010000025">
    <property type="protein sequence ID" value="EDH9231793.1"/>
    <property type="molecule type" value="Genomic_DNA"/>
</dbReference>
<dbReference type="OMA" id="KGHINRN"/>
<dbReference type="EMBL" id="QDOG01000060">
    <property type="protein sequence ID" value="PVL84819.1"/>
    <property type="molecule type" value="Genomic_DNA"/>
</dbReference>
<proteinExistence type="predicted"/>
<dbReference type="InterPro" id="IPR003346">
    <property type="entry name" value="Transposase_20"/>
</dbReference>
<dbReference type="EMBL" id="AAGQKS010000020">
    <property type="protein sequence ID" value="EBQ8901856.1"/>
    <property type="molecule type" value="Genomic_DNA"/>
</dbReference>
<dbReference type="EMBL" id="DAAQLP010000018">
    <property type="protein sequence ID" value="HAD9848561.1"/>
    <property type="molecule type" value="Genomic_DNA"/>
</dbReference>
<dbReference type="EMBL" id="AAMIHC010000026">
    <property type="protein sequence ID" value="EDH6342063.1"/>
    <property type="molecule type" value="Genomic_DNA"/>
</dbReference>
<gene>
    <name evidence="8" type="ORF">BH418_24925</name>
    <name evidence="27" type="ORF">C4792_26380</name>
    <name evidence="9" type="ORF">CB179_18435</name>
    <name evidence="10" type="ORF">CB381_19380</name>
    <name evidence="11" type="ORF">CC399_20465</name>
    <name evidence="4" type="ORF">DKS77_13860</name>
    <name evidence="5" type="ORF">DTG92_09500</name>
    <name evidence="6" type="ORF">EPK73_23930</name>
    <name evidence="7" type="ORF">EZX27_17870</name>
    <name evidence="17" type="ORF">G2167_17900</name>
    <name evidence="15" type="ORF">G2187_22720</name>
    <name evidence="16" type="ORF">G2213_17855</name>
    <name evidence="18" type="ORF">G2953_23270</name>
    <name evidence="19" type="ORF">G3980_003110</name>
    <name evidence="20" type="ORF">G4I51_004629</name>
    <name evidence="21" type="ORF">G4P07_004967</name>
    <name evidence="22" type="ORF">G4P20_004829</name>
    <name evidence="23" type="ORF">G4Y13_003825</name>
    <name evidence="26" type="ORF">G9336_002654</name>
    <name evidence="24" type="ORF">G9C35_004738</name>
    <name evidence="25" type="ORF">G9X09_004093</name>
    <name evidence="12" type="ORF">GB388_10805</name>
    <name evidence="13" type="ORF">GBZ43_22795</name>
    <name evidence="14" type="ORF">GBZ56_06240</name>
</gene>
<reference evidence="27 28" key="2">
    <citation type="submission" date="2018-04" db="EMBL/GenBank/DDBJ databases">
        <title>Serotype diversity and antimicrobial resistance among Salmonella enterica isolated from patients at an equine referral hospital.</title>
        <authorList>
            <person name="Leon I.M."/>
            <person name="Lawhon S.D."/>
            <person name="Norman K.N."/>
            <person name="Threadgill D.S."/>
            <person name="Ohta N."/>
            <person name="Vinasco J."/>
            <person name="Scott H.M."/>
        </authorList>
    </citation>
    <scope>NUCLEOTIDE SEQUENCE [LARGE SCALE GENOMIC DNA]</scope>
    <source>
        <strain evidence="27 28">167</strain>
    </source>
</reference>
<evidence type="ECO:0000313" key="18">
    <source>
        <dbReference type="EMBL" id="HAE1239843.1"/>
    </source>
</evidence>
<feature type="coiled-coil region" evidence="1">
    <location>
        <begin position="131"/>
        <end position="185"/>
    </location>
</feature>
<dbReference type="Pfam" id="PF01548">
    <property type="entry name" value="DEDD_Tnp_IS110"/>
    <property type="match status" value="1"/>
</dbReference>
<evidence type="ECO:0000313" key="17">
    <source>
        <dbReference type="EMBL" id="HAE0207103.1"/>
    </source>
</evidence>
<evidence type="ECO:0000259" key="3">
    <source>
        <dbReference type="Pfam" id="PF02371"/>
    </source>
</evidence>
<keyword evidence="1" id="KW-0175">Coiled coil</keyword>
<dbReference type="EMBL" id="AAHVIS010000084">
    <property type="protein sequence ID" value="ECA7465290.1"/>
    <property type="molecule type" value="Genomic_DNA"/>
</dbReference>
<evidence type="ECO:0000313" key="21">
    <source>
        <dbReference type="EMBL" id="HAE7506536.1"/>
    </source>
</evidence>
<dbReference type="EMBL" id="AALSOQ010000073">
    <property type="protein sequence ID" value="EDC9469878.1"/>
    <property type="molecule type" value="Genomic_DNA"/>
</dbReference>
<reference evidence="15" key="5">
    <citation type="submission" date="2019-01" db="EMBL/GenBank/DDBJ databases">
        <authorList>
            <consortium name="NCBI Pathogen Detection Project"/>
        </authorList>
    </citation>
    <scope>NUCLEOTIDE SEQUENCE</scope>
    <source>
        <strain evidence="19">09-4364</strain>
        <strain evidence="23">10-7240</strain>
        <strain evidence="21">10-7243</strain>
        <strain evidence="20">11-4642</strain>
        <strain evidence="22">11-5588</strain>
        <strain evidence="24">12-3284</strain>
        <strain evidence="26">13-2460</strain>
        <strain evidence="25">Salm201708953</strain>
        <strain evidence="12">Salmonella enterica</strain>
        <strain evidence="17">Sam_3440b185-6731-4f40-abe7-826e6475c527</strain>
        <strain evidence="16">Sam_8b55db79-2e89-45d5-a9a1-8092f0a17964</strain>
        <strain evidence="15">Sam_997f2e98-28ae-496a-bdd7-14b549d092b4</strain>
    </source>
</reference>
<reference evidence="8" key="3">
    <citation type="submission" date="2018-07" db="EMBL/GenBank/DDBJ databases">
        <authorList>
            <consortium name="GenomeTrakr network: Whole genome sequencing for foodborne pathogen traceback"/>
        </authorList>
    </citation>
    <scope>NUCLEOTIDE SEQUENCE</scope>
    <source>
        <strain evidence="8">ADRDL-16-8871</strain>
        <strain evidence="6">FSIS21923161</strain>
    </source>
</reference>
<organism evidence="27 28">
    <name type="scientific">Salmonella enterica subsp. enterica serovar Agona</name>
    <dbReference type="NCBI Taxonomy" id="58095"/>
    <lineage>
        <taxon>Bacteria</taxon>
        <taxon>Pseudomonadati</taxon>
        <taxon>Pseudomonadota</taxon>
        <taxon>Gammaproteobacteria</taxon>
        <taxon>Enterobacterales</taxon>
        <taxon>Enterobacteriaceae</taxon>
        <taxon>Salmonella</taxon>
    </lineage>
</organism>
<feature type="domain" description="Transposase IS116/IS110/IS902 C-terminal" evidence="3">
    <location>
        <begin position="201"/>
        <end position="286"/>
    </location>
</feature>
<evidence type="ECO:0000313" key="23">
    <source>
        <dbReference type="EMBL" id="HAE9394271.1"/>
    </source>
</evidence>
<dbReference type="EMBL" id="DAASLH010000223">
    <property type="protein sequence ID" value="HAE5976017.1"/>
    <property type="molecule type" value="Genomic_DNA"/>
</dbReference>
<dbReference type="PANTHER" id="PTHR33055">
    <property type="entry name" value="TRANSPOSASE FOR INSERTION SEQUENCE ELEMENT IS1111A"/>
    <property type="match status" value="1"/>
</dbReference>
<evidence type="ECO:0000313" key="5">
    <source>
        <dbReference type="EMBL" id="EBR9963778.1"/>
    </source>
</evidence>
<dbReference type="GO" id="GO:0006313">
    <property type="term" value="P:DNA transposition"/>
    <property type="evidence" value="ECO:0007669"/>
    <property type="project" value="InterPro"/>
</dbReference>
<evidence type="ECO:0000256" key="1">
    <source>
        <dbReference type="SAM" id="Coils"/>
    </source>
</evidence>
<sequence>MCTLGIDVSKNKIDLCLLTAGPGGKKKHKVLTNEPAVARKVVDWLNAQKCVPESVTVVLEATGIYHENLAYGLHEAGVSVCMANPCRVREFAHGMDILNKNDAVDAFVLACYGELKSPAVWVPPSPEVRKLRALLRQRDALREDVQRTVNRLEKANSTSTPQEVIRSLERTKSWLNEELARIEKLITDHTDNDPGLKADLDLLKSIKGVKDQVGREMLALLKDGMFKSASQVAAYLGLTPVEKTSGSSVRGRPHMSKTGPSGVRAKLYVAALTASRWNKQAKAIYERLVAKGKAKKAALGAVMRKLVHLCFGVLKTRLPWDENYVATA</sequence>
<comment type="caution">
    <text evidence="27">The sequence shown here is derived from an EMBL/GenBank/DDBJ whole genome shotgun (WGS) entry which is preliminary data.</text>
</comment>
<evidence type="ECO:0000313" key="8">
    <source>
        <dbReference type="EMBL" id="EDC9469878.1"/>
    </source>
</evidence>
<feature type="domain" description="Transposase IS110-like N-terminal" evidence="2">
    <location>
        <begin position="4"/>
        <end position="154"/>
    </location>
</feature>
<dbReference type="EMBL" id="DAASXW010000050">
    <property type="protein sequence ID" value="HAE7506536.1"/>
    <property type="molecule type" value="Genomic_DNA"/>
</dbReference>
<dbReference type="GO" id="GO:0004803">
    <property type="term" value="F:transposase activity"/>
    <property type="evidence" value="ECO:0007669"/>
    <property type="project" value="InterPro"/>
</dbReference>
<evidence type="ECO:0000313" key="13">
    <source>
        <dbReference type="EMBL" id="HAB4592402.1"/>
    </source>
</evidence>
<evidence type="ECO:0000313" key="26">
    <source>
        <dbReference type="EMBL" id="HAF7733168.1"/>
    </source>
</evidence>
<dbReference type="GO" id="GO:0003677">
    <property type="term" value="F:DNA binding"/>
    <property type="evidence" value="ECO:0007669"/>
    <property type="project" value="InterPro"/>
</dbReference>
<dbReference type="Pfam" id="PF02371">
    <property type="entry name" value="Transposase_20"/>
    <property type="match status" value="1"/>
</dbReference>
<dbReference type="PANTHER" id="PTHR33055:SF3">
    <property type="entry name" value="PUTATIVE TRANSPOSASE FOR IS117-RELATED"/>
    <property type="match status" value="1"/>
</dbReference>
<dbReference type="RefSeq" id="WP_000337539.1">
    <property type="nucleotide sequence ID" value="NZ_CALNWA010000037.1"/>
</dbReference>
<accession>A0A2T9HNA3</accession>
<evidence type="ECO:0000313" key="14">
    <source>
        <dbReference type="EMBL" id="HAB4786668.1"/>
    </source>
</evidence>
<dbReference type="Proteomes" id="UP000245147">
    <property type="component" value="Unassembled WGS sequence"/>
</dbReference>
<dbReference type="InterPro" id="IPR047650">
    <property type="entry name" value="Transpos_IS110"/>
</dbReference>
<dbReference type="EMBL" id="AAGUBV010000008">
    <property type="protein sequence ID" value="EBR9963778.1"/>
    <property type="molecule type" value="Genomic_DNA"/>
</dbReference>
<dbReference type="EMBL" id="DAATOG010000019">
    <property type="protein sequence ID" value="HAE9394271.1"/>
    <property type="molecule type" value="Genomic_DNA"/>
</dbReference>
<dbReference type="EMBL" id="DAAGUG010000202">
    <property type="protein sequence ID" value="HAB4592402.1"/>
    <property type="molecule type" value="Genomic_DNA"/>
</dbReference>
<evidence type="ECO:0000313" key="7">
    <source>
        <dbReference type="EMBL" id="ECB6027988.1"/>
    </source>
</evidence>
<evidence type="ECO:0000313" key="20">
    <source>
        <dbReference type="EMBL" id="HAE5976017.1"/>
    </source>
</evidence>